<dbReference type="AlphaFoldDB" id="A0AAV4M248"/>
<reference evidence="1 2" key="1">
    <citation type="submission" date="2021-06" db="EMBL/GenBank/DDBJ databases">
        <title>Genome sequence of Babesia caballi.</title>
        <authorList>
            <person name="Yamagishi J."/>
            <person name="Kidaka T."/>
            <person name="Ochi A."/>
        </authorList>
    </citation>
    <scope>NUCLEOTIDE SEQUENCE [LARGE SCALE GENOMIC DNA]</scope>
    <source>
        <strain evidence="1">USDA-D6B2</strain>
    </source>
</reference>
<dbReference type="GeneID" id="94197618"/>
<sequence length="67" mass="8006">MNPSRGKLVALLRKYFRSNRPKAVMPITRNPKRPCHLSPRLTRSYDITTIAPELYQKYIQDHRQRVK</sequence>
<organism evidence="1 2">
    <name type="scientific">Babesia caballi</name>
    <dbReference type="NCBI Taxonomy" id="5871"/>
    <lineage>
        <taxon>Eukaryota</taxon>
        <taxon>Sar</taxon>
        <taxon>Alveolata</taxon>
        <taxon>Apicomplexa</taxon>
        <taxon>Aconoidasida</taxon>
        <taxon>Piroplasmida</taxon>
        <taxon>Babesiidae</taxon>
        <taxon>Babesia</taxon>
    </lineage>
</organism>
<dbReference type="Proteomes" id="UP001497744">
    <property type="component" value="Unassembled WGS sequence"/>
</dbReference>
<keyword evidence="1" id="KW-0449">Lipoprotein</keyword>
<keyword evidence="2" id="KW-1185">Reference proteome</keyword>
<evidence type="ECO:0000313" key="1">
    <source>
        <dbReference type="EMBL" id="GIX66137.1"/>
    </source>
</evidence>
<gene>
    <name evidence="1" type="ORF">BcabD6B2_55730</name>
</gene>
<name>A0AAV4M248_BABCB</name>
<dbReference type="RefSeq" id="XP_067718206.1">
    <property type="nucleotide sequence ID" value="XM_067862105.1"/>
</dbReference>
<keyword evidence="1" id="KW-0812">Transmembrane</keyword>
<proteinExistence type="predicted"/>
<accession>A0AAV4M248</accession>
<keyword evidence="1" id="KW-0472">Membrane</keyword>
<evidence type="ECO:0000313" key="2">
    <source>
        <dbReference type="Proteomes" id="UP001497744"/>
    </source>
</evidence>
<dbReference type="EMBL" id="BPLF01000006">
    <property type="protein sequence ID" value="GIX66137.1"/>
    <property type="molecule type" value="Genomic_DNA"/>
</dbReference>
<comment type="caution">
    <text evidence="1">The sequence shown here is derived from an EMBL/GenBank/DDBJ whole genome shotgun (WGS) entry which is preliminary data.</text>
</comment>
<protein>
    <submittedName>
        <fullName evidence="1">Hypothetical lipoprotein transmembrane protein</fullName>
    </submittedName>
</protein>